<name>A0ABW5ZX41_9FLAO</name>
<dbReference type="RefSeq" id="WP_194506061.1">
    <property type="nucleotide sequence ID" value="NZ_JADILU010000001.1"/>
</dbReference>
<sequence>MLHKIEGVLKTKKIKMTEDVFSEMIGYNKRFNKNGDVMVRCLDCNFLTYDVGFIEQIF</sequence>
<comment type="caution">
    <text evidence="1">The sequence shown here is derived from an EMBL/GenBank/DDBJ whole genome shotgun (WGS) entry which is preliminary data.</text>
</comment>
<keyword evidence="2" id="KW-1185">Reference proteome</keyword>
<proteinExistence type="predicted"/>
<protein>
    <submittedName>
        <fullName evidence="1">Uncharacterized protein</fullName>
    </submittedName>
</protein>
<gene>
    <name evidence="1" type="ORF">ACFS29_15690</name>
</gene>
<evidence type="ECO:0000313" key="2">
    <source>
        <dbReference type="Proteomes" id="UP001597548"/>
    </source>
</evidence>
<dbReference type="Proteomes" id="UP001597548">
    <property type="component" value="Unassembled WGS sequence"/>
</dbReference>
<reference evidence="2" key="1">
    <citation type="journal article" date="2019" name="Int. J. Syst. Evol. Microbiol.">
        <title>The Global Catalogue of Microorganisms (GCM) 10K type strain sequencing project: providing services to taxonomists for standard genome sequencing and annotation.</title>
        <authorList>
            <consortium name="The Broad Institute Genomics Platform"/>
            <consortium name="The Broad Institute Genome Sequencing Center for Infectious Disease"/>
            <person name="Wu L."/>
            <person name="Ma J."/>
        </authorList>
    </citation>
    <scope>NUCLEOTIDE SEQUENCE [LARGE SCALE GENOMIC DNA]</scope>
    <source>
        <strain evidence="2">KCTC 32514</strain>
    </source>
</reference>
<organism evidence="1 2">
    <name type="scientific">Psychroserpens luteus</name>
    <dbReference type="NCBI Taxonomy" id="1434066"/>
    <lineage>
        <taxon>Bacteria</taxon>
        <taxon>Pseudomonadati</taxon>
        <taxon>Bacteroidota</taxon>
        <taxon>Flavobacteriia</taxon>
        <taxon>Flavobacteriales</taxon>
        <taxon>Flavobacteriaceae</taxon>
        <taxon>Psychroserpens</taxon>
    </lineage>
</organism>
<evidence type="ECO:0000313" key="1">
    <source>
        <dbReference type="EMBL" id="MFD2917096.1"/>
    </source>
</evidence>
<accession>A0ABW5ZX41</accession>
<dbReference type="EMBL" id="JBHUOS010000010">
    <property type="protein sequence ID" value="MFD2917096.1"/>
    <property type="molecule type" value="Genomic_DNA"/>
</dbReference>